<dbReference type="STRING" id="765911.Thivi_3022"/>
<organism evidence="1 2">
    <name type="scientific">Thiocystis violascens (strain ATCC 17096 / DSM 198 / 6111)</name>
    <name type="common">Chromatium violascens</name>
    <dbReference type="NCBI Taxonomy" id="765911"/>
    <lineage>
        <taxon>Bacteria</taxon>
        <taxon>Pseudomonadati</taxon>
        <taxon>Pseudomonadota</taxon>
        <taxon>Gammaproteobacteria</taxon>
        <taxon>Chromatiales</taxon>
        <taxon>Chromatiaceae</taxon>
        <taxon>Thiocystis</taxon>
    </lineage>
</organism>
<protein>
    <submittedName>
        <fullName evidence="1">Uncharacterized protein</fullName>
    </submittedName>
</protein>
<dbReference type="AlphaFoldDB" id="I3YD35"/>
<dbReference type="eggNOG" id="ENOG5032G90">
    <property type="taxonomic scope" value="Bacteria"/>
</dbReference>
<dbReference type="EMBL" id="CP003154">
    <property type="protein sequence ID" value="AFL74903.1"/>
    <property type="molecule type" value="Genomic_DNA"/>
</dbReference>
<reference evidence="1 2" key="1">
    <citation type="submission" date="2012-06" db="EMBL/GenBank/DDBJ databases">
        <title>Complete sequence of Thiocystis violascens DSM 198.</title>
        <authorList>
            <consortium name="US DOE Joint Genome Institute"/>
            <person name="Lucas S."/>
            <person name="Han J."/>
            <person name="Lapidus A."/>
            <person name="Cheng J.-F."/>
            <person name="Goodwin L."/>
            <person name="Pitluck S."/>
            <person name="Peters L."/>
            <person name="Ovchinnikova G."/>
            <person name="Teshima H."/>
            <person name="Detter J.C."/>
            <person name="Han C."/>
            <person name="Tapia R."/>
            <person name="Land M."/>
            <person name="Hauser L."/>
            <person name="Kyrpides N."/>
            <person name="Ivanova N."/>
            <person name="Pagani I."/>
            <person name="Vogl K."/>
            <person name="Liu Z."/>
            <person name="Frigaard N.-U."/>
            <person name="Bryant D."/>
            <person name="Woyke T."/>
        </authorList>
    </citation>
    <scope>NUCLEOTIDE SEQUENCE [LARGE SCALE GENOMIC DNA]</scope>
    <source>
        <strain evidence="2">ATCC 17096 / DSM 198 / 6111</strain>
    </source>
</reference>
<sequence>MIPNHSHDGVLPPFLPGGSPAEKGAMAPYRAELFEVIQRFGNTKERREILEGLVNYRNALRAAGIHSGFQWLDGSFVEDCEKIRGRPPKDIDIITFSVRPDAVSESASWREFVLSRPDLFDPETTKLHFRCDAYFVDLSVNPVHLVAHTRYWFGLFSHQRDTFLWKGMIEVPFGRNDSDVELLLSSEIQNAS</sequence>
<dbReference type="OrthoDB" id="7842083at2"/>
<dbReference type="RefSeq" id="WP_014779319.1">
    <property type="nucleotide sequence ID" value="NC_018012.1"/>
</dbReference>
<evidence type="ECO:0000313" key="2">
    <source>
        <dbReference type="Proteomes" id="UP000006062"/>
    </source>
</evidence>
<dbReference type="Pfam" id="PF22014">
    <property type="entry name" value="DUF6932"/>
    <property type="match status" value="1"/>
</dbReference>
<evidence type="ECO:0000313" key="1">
    <source>
        <dbReference type="EMBL" id="AFL74903.1"/>
    </source>
</evidence>
<dbReference type="KEGG" id="tvi:Thivi_3022"/>
<dbReference type="InterPro" id="IPR053860">
    <property type="entry name" value="DUF6932"/>
</dbReference>
<accession>I3YD35</accession>
<name>I3YD35_THIV6</name>
<gene>
    <name evidence="1" type="ordered locus">Thivi_3022</name>
</gene>
<keyword evidence="2" id="KW-1185">Reference proteome</keyword>
<dbReference type="HOGENOM" id="CLU_1405991_0_0_6"/>
<proteinExistence type="predicted"/>
<dbReference type="Proteomes" id="UP000006062">
    <property type="component" value="Chromosome"/>
</dbReference>